<accession>A0A1M4UMG0</accession>
<dbReference type="STRING" id="1121881.SAMN02745225_01030"/>
<protein>
    <submittedName>
        <fullName evidence="7">Fe-S oxidoreductase</fullName>
    </submittedName>
</protein>
<dbReference type="Pfam" id="PF02754">
    <property type="entry name" value="CCG"/>
    <property type="match status" value="1"/>
</dbReference>
<evidence type="ECO:0000256" key="3">
    <source>
        <dbReference type="ARBA" id="ARBA00022737"/>
    </source>
</evidence>
<dbReference type="OrthoDB" id="9770306at2"/>
<keyword evidence="3" id="KW-0677">Repeat</keyword>
<dbReference type="EMBL" id="FQUL01000011">
    <property type="protein sequence ID" value="SHE57845.1"/>
    <property type="molecule type" value="Genomic_DNA"/>
</dbReference>
<dbReference type="RefSeq" id="WP_072789543.1">
    <property type="nucleotide sequence ID" value="NZ_FQUL01000011.1"/>
</dbReference>
<keyword evidence="2" id="KW-0479">Metal-binding</keyword>
<feature type="domain" description="Cysteine-rich" evidence="6">
    <location>
        <begin position="192"/>
        <end position="276"/>
    </location>
</feature>
<organism evidence="7 8">
    <name type="scientific">Ferrithrix thermotolerans DSM 19514</name>
    <dbReference type="NCBI Taxonomy" id="1121881"/>
    <lineage>
        <taxon>Bacteria</taxon>
        <taxon>Bacillati</taxon>
        <taxon>Actinomycetota</taxon>
        <taxon>Acidimicrobiia</taxon>
        <taxon>Acidimicrobiales</taxon>
        <taxon>Acidimicrobiaceae</taxon>
        <taxon>Ferrithrix</taxon>
    </lineage>
</organism>
<evidence type="ECO:0000256" key="5">
    <source>
        <dbReference type="ARBA" id="ARBA00023014"/>
    </source>
</evidence>
<evidence type="ECO:0000256" key="4">
    <source>
        <dbReference type="ARBA" id="ARBA00023004"/>
    </source>
</evidence>
<dbReference type="Proteomes" id="UP000184295">
    <property type="component" value="Unassembled WGS sequence"/>
</dbReference>
<evidence type="ECO:0000313" key="8">
    <source>
        <dbReference type="Proteomes" id="UP000184295"/>
    </source>
</evidence>
<dbReference type="GO" id="GO:0046872">
    <property type="term" value="F:metal ion binding"/>
    <property type="evidence" value="ECO:0007669"/>
    <property type="project" value="UniProtKB-KW"/>
</dbReference>
<keyword evidence="8" id="KW-1185">Reference proteome</keyword>
<keyword evidence="1" id="KW-0004">4Fe-4S</keyword>
<dbReference type="AlphaFoldDB" id="A0A1M4UMG0"/>
<evidence type="ECO:0000256" key="1">
    <source>
        <dbReference type="ARBA" id="ARBA00022485"/>
    </source>
</evidence>
<evidence type="ECO:0000259" key="6">
    <source>
        <dbReference type="Pfam" id="PF02754"/>
    </source>
</evidence>
<sequence>MTTTYDPYNPKYLLESDLREELTRVFDLCHGCRMCLHYCGSFPLLFDYIDAHDGDAEKLSSAEQDAVVDECFQCKICYVKCPYIPPHEWDLDFPRLMMRANAVKTYNKKKPLIEYVTDQALARTDLVGTVSSALAPIANKAIADNQGPIRKTMDTLAGISSKRLLPPYAKVRFRHWFKKRIRPFVENRRAKVSVYPTCFIDYMAPEIGKDLVRVYEHNGIECSLPDGVSCCGAPWLHEGNVEKFEQVAMKNVKALAKAVDEGKDVVIAQPTCAYVVKKDYPIYVKDEDAKRVSERTYDASEYLFRIHKQLGGLKDDFSGEIPQEITYHSACHLQAQNAGIKGRDLIKLLGTKVNLVAKCSGIDGTWGYRKENYDSSKKISAALGVALEKTGCETFVGDCHLANTAIYEETLHKVEHPLSVLARAYGIPRE</sequence>
<dbReference type="SUPFAM" id="SSF46548">
    <property type="entry name" value="alpha-helical ferredoxin"/>
    <property type="match status" value="1"/>
</dbReference>
<dbReference type="GO" id="GO:0016491">
    <property type="term" value="F:oxidoreductase activity"/>
    <property type="evidence" value="ECO:0007669"/>
    <property type="project" value="UniProtKB-ARBA"/>
</dbReference>
<name>A0A1M4UMG0_9ACTN</name>
<dbReference type="PANTHER" id="PTHR32479">
    <property type="entry name" value="GLYCOLATE OXIDASE IRON-SULFUR SUBUNIT"/>
    <property type="match status" value="1"/>
</dbReference>
<reference evidence="8" key="1">
    <citation type="submission" date="2016-11" db="EMBL/GenBank/DDBJ databases">
        <authorList>
            <person name="Varghese N."/>
            <person name="Submissions S."/>
        </authorList>
    </citation>
    <scope>NUCLEOTIDE SEQUENCE [LARGE SCALE GENOMIC DNA]</scope>
    <source>
        <strain evidence="8">DSM 19514</strain>
    </source>
</reference>
<dbReference type="PANTHER" id="PTHR32479:SF19">
    <property type="entry name" value="ANAEROBIC GLYCEROL-3-PHOSPHATE DEHYDROGENASE SUBUNIT C"/>
    <property type="match status" value="1"/>
</dbReference>
<dbReference type="InterPro" id="IPR004017">
    <property type="entry name" value="Cys_rich_dom"/>
</dbReference>
<evidence type="ECO:0000256" key="2">
    <source>
        <dbReference type="ARBA" id="ARBA00022723"/>
    </source>
</evidence>
<dbReference type="GO" id="GO:0051539">
    <property type="term" value="F:4 iron, 4 sulfur cluster binding"/>
    <property type="evidence" value="ECO:0007669"/>
    <property type="project" value="UniProtKB-KW"/>
</dbReference>
<dbReference type="PROSITE" id="PS00198">
    <property type="entry name" value="4FE4S_FER_1"/>
    <property type="match status" value="1"/>
</dbReference>
<proteinExistence type="predicted"/>
<keyword evidence="4" id="KW-0408">Iron</keyword>
<gene>
    <name evidence="7" type="ORF">SAMN02745225_01030</name>
</gene>
<keyword evidence="5" id="KW-0411">Iron-sulfur</keyword>
<dbReference type="InterPro" id="IPR017900">
    <property type="entry name" value="4Fe4S_Fe_S_CS"/>
</dbReference>
<dbReference type="Gene3D" id="3.30.70.20">
    <property type="match status" value="1"/>
</dbReference>
<evidence type="ECO:0000313" key="7">
    <source>
        <dbReference type="EMBL" id="SHE57845.1"/>
    </source>
</evidence>